<dbReference type="Proteomes" id="UP000036908">
    <property type="component" value="Unassembled WGS sequence"/>
</dbReference>
<feature type="transmembrane region" description="Helical" evidence="1">
    <location>
        <begin position="54"/>
        <end position="75"/>
    </location>
</feature>
<dbReference type="GO" id="GO:0032259">
    <property type="term" value="P:methylation"/>
    <property type="evidence" value="ECO:0007669"/>
    <property type="project" value="UniProtKB-KW"/>
</dbReference>
<dbReference type="EMBL" id="JSVA01000016">
    <property type="protein sequence ID" value="KOF02142.1"/>
    <property type="molecule type" value="Genomic_DNA"/>
</dbReference>
<feature type="transmembrane region" description="Helical" evidence="1">
    <location>
        <begin position="110"/>
        <end position="127"/>
    </location>
</feature>
<dbReference type="OrthoDB" id="119681at2"/>
<organism evidence="2 3">
    <name type="scientific">Roseivirga seohaensis subsp. aquiponti</name>
    <dbReference type="NCBI Taxonomy" id="1566026"/>
    <lineage>
        <taxon>Bacteria</taxon>
        <taxon>Pseudomonadati</taxon>
        <taxon>Bacteroidota</taxon>
        <taxon>Cytophagia</taxon>
        <taxon>Cytophagales</taxon>
        <taxon>Roseivirgaceae</taxon>
        <taxon>Roseivirga</taxon>
    </lineage>
</organism>
<evidence type="ECO:0000256" key="1">
    <source>
        <dbReference type="SAM" id="Phobius"/>
    </source>
</evidence>
<dbReference type="GO" id="GO:0008168">
    <property type="term" value="F:methyltransferase activity"/>
    <property type="evidence" value="ECO:0007669"/>
    <property type="project" value="UniProtKB-KW"/>
</dbReference>
<evidence type="ECO:0000313" key="3">
    <source>
        <dbReference type="Proteomes" id="UP000036908"/>
    </source>
</evidence>
<keyword evidence="1" id="KW-1133">Transmembrane helix</keyword>
<keyword evidence="3" id="KW-1185">Reference proteome</keyword>
<dbReference type="PATRIC" id="fig|1566026.4.peg.1122"/>
<feature type="transmembrane region" description="Helical" evidence="1">
    <location>
        <begin position="16"/>
        <end position="34"/>
    </location>
</feature>
<keyword evidence="2" id="KW-0489">Methyltransferase</keyword>
<dbReference type="AlphaFoldDB" id="A0A0L8AIT4"/>
<name>A0A0L8AIT4_9BACT</name>
<dbReference type="RefSeq" id="WP_053224369.1">
    <property type="nucleotide sequence ID" value="NZ_JSVA01000016.1"/>
</dbReference>
<sequence>MRNSGDIKEIFKIHNLIKFTFGLVPIAAGADKFLNLLTDWTQYLSTGMVDMLPFSASTFMIIVGIVEIGAGILVLTKTEMGSYVVAAWLVLIALSLLLTGSHLDVAVRDIVMAISVFSLARITRIILAHGKGEKRSE</sequence>
<gene>
    <name evidence="2" type="ORF">OB69_14060</name>
</gene>
<feature type="transmembrane region" description="Helical" evidence="1">
    <location>
        <begin position="82"/>
        <end position="98"/>
    </location>
</feature>
<protein>
    <submittedName>
        <fullName evidence="2">tRNA (5-methylaminomethyl-2-thiouridylate)-methyltransferase</fullName>
    </submittedName>
</protein>
<keyword evidence="2" id="KW-0808">Transferase</keyword>
<comment type="caution">
    <text evidence="2">The sequence shown here is derived from an EMBL/GenBank/DDBJ whole genome shotgun (WGS) entry which is preliminary data.</text>
</comment>
<keyword evidence="1" id="KW-0472">Membrane</keyword>
<evidence type="ECO:0000313" key="2">
    <source>
        <dbReference type="EMBL" id="KOF02142.1"/>
    </source>
</evidence>
<reference evidence="3" key="1">
    <citation type="submission" date="2014-11" db="EMBL/GenBank/DDBJ databases">
        <title>Genome sequencing of Roseivirga sp. D-25.</title>
        <authorList>
            <person name="Selvaratnam C."/>
            <person name="Thevarajoo S."/>
            <person name="Goh K.M."/>
            <person name="Eee R."/>
            <person name="Chan K.-G."/>
            <person name="Chong C.S."/>
        </authorList>
    </citation>
    <scope>NUCLEOTIDE SEQUENCE [LARGE SCALE GENOMIC DNA]</scope>
    <source>
        <strain evidence="3">D-25</strain>
    </source>
</reference>
<keyword evidence="1" id="KW-0812">Transmembrane</keyword>
<proteinExistence type="predicted"/>
<accession>A0A0L8AIT4</accession>